<dbReference type="SUPFAM" id="SSF75304">
    <property type="entry name" value="Amidase signature (AS) enzymes"/>
    <property type="match status" value="1"/>
</dbReference>
<evidence type="ECO:0000259" key="1">
    <source>
        <dbReference type="Pfam" id="PF01425"/>
    </source>
</evidence>
<dbReference type="Pfam" id="PF01425">
    <property type="entry name" value="Amidase"/>
    <property type="match status" value="1"/>
</dbReference>
<proteinExistence type="predicted"/>
<sequence>MSVLFTSISPDNPVKKTDAHDLLEKVGVSIDPSEEDDFHMLLGAVHDCAETVADMPDYQPKPDFDRYPRQNVRRPSEEEQVLGNAWVHKFLIKGNPDGAPLAGKTVSLKDVIAVAGVPQFQGSDVISSWTPNTDATVVTRVLDAGADIVGTTACENLCHSTSSFTSVQGIVDNPYAAGYSAGGSTSGGAALVAAGLVDITIGGDQAGSIRVPSSLSGCVGLKPTFGLVPYSGIASGDAMDDHAGPLARTVLDIGHCLDAISGYDGMDDRSLGSPKRGSTTYAATLQAAPTKLEEFKVGILTEGFGHSIVDPAVRSTVMSAARKFEELGATVEEISLPDHLNGPAVWTIQSRVSGSMNLLGQAHGRRGLGLTELERERLPWTKESFQRAFPTTQNVMINGLYLMSRFPELYAKANNIGRKLRDMYEETFEKYDVVVMPTTPIVAPKHGTRGLPMESIKPSMGLTINTAVFNLTGHPAMSIPVGFAPAKEDGKVRLPVGMEIVGGLWQESKVLRAGHAWETHFNWKEMASNDQD</sequence>
<dbReference type="Proteomes" id="UP000184300">
    <property type="component" value="Unassembled WGS sequence"/>
</dbReference>
<dbReference type="GeneID" id="34457059"/>
<dbReference type="InterPro" id="IPR023631">
    <property type="entry name" value="Amidase_dom"/>
</dbReference>
<feature type="domain" description="Amidase" evidence="1">
    <location>
        <begin position="97"/>
        <end position="511"/>
    </location>
</feature>
<keyword evidence="3" id="KW-1185">Reference proteome</keyword>
<organism evidence="2 3">
    <name type="scientific">Aspergillus glaucus CBS 516.65</name>
    <dbReference type="NCBI Taxonomy" id="1160497"/>
    <lineage>
        <taxon>Eukaryota</taxon>
        <taxon>Fungi</taxon>
        <taxon>Dikarya</taxon>
        <taxon>Ascomycota</taxon>
        <taxon>Pezizomycotina</taxon>
        <taxon>Eurotiomycetes</taxon>
        <taxon>Eurotiomycetidae</taxon>
        <taxon>Eurotiales</taxon>
        <taxon>Aspergillaceae</taxon>
        <taxon>Aspergillus</taxon>
        <taxon>Aspergillus subgen. Aspergillus</taxon>
    </lineage>
</organism>
<dbReference type="PANTHER" id="PTHR11895">
    <property type="entry name" value="TRANSAMIDASE"/>
    <property type="match status" value="1"/>
</dbReference>
<dbReference type="PANTHER" id="PTHR11895:SF170">
    <property type="entry name" value="AMIDASE"/>
    <property type="match status" value="1"/>
</dbReference>
<dbReference type="RefSeq" id="XP_022399766.1">
    <property type="nucleotide sequence ID" value="XM_022540798.1"/>
</dbReference>
<evidence type="ECO:0000313" key="3">
    <source>
        <dbReference type="Proteomes" id="UP000184300"/>
    </source>
</evidence>
<dbReference type="Gene3D" id="3.90.1300.10">
    <property type="entry name" value="Amidase signature (AS) domain"/>
    <property type="match status" value="1"/>
</dbReference>
<dbReference type="InterPro" id="IPR000120">
    <property type="entry name" value="Amidase"/>
</dbReference>
<dbReference type="OrthoDB" id="1879366at2759"/>
<dbReference type="AlphaFoldDB" id="A0A1L9VGJ1"/>
<dbReference type="VEuPathDB" id="FungiDB:ASPGLDRAFT_128416"/>
<dbReference type="GO" id="GO:0003824">
    <property type="term" value="F:catalytic activity"/>
    <property type="evidence" value="ECO:0007669"/>
    <property type="project" value="InterPro"/>
</dbReference>
<dbReference type="EMBL" id="KV878900">
    <property type="protein sequence ID" value="OJJ83068.1"/>
    <property type="molecule type" value="Genomic_DNA"/>
</dbReference>
<reference evidence="3" key="1">
    <citation type="journal article" date="2017" name="Genome Biol.">
        <title>Comparative genomics reveals high biological diversity and specific adaptations in the industrially and medically important fungal genus Aspergillus.</title>
        <authorList>
            <person name="de Vries R.P."/>
            <person name="Riley R."/>
            <person name="Wiebenga A."/>
            <person name="Aguilar-Osorio G."/>
            <person name="Amillis S."/>
            <person name="Uchima C.A."/>
            <person name="Anderluh G."/>
            <person name="Asadollahi M."/>
            <person name="Askin M."/>
            <person name="Barry K."/>
            <person name="Battaglia E."/>
            <person name="Bayram O."/>
            <person name="Benocci T."/>
            <person name="Braus-Stromeyer S.A."/>
            <person name="Caldana C."/>
            <person name="Canovas D."/>
            <person name="Cerqueira G.C."/>
            <person name="Chen F."/>
            <person name="Chen W."/>
            <person name="Choi C."/>
            <person name="Clum A."/>
            <person name="Dos Santos R.A."/>
            <person name="Damasio A.R."/>
            <person name="Diallinas G."/>
            <person name="Emri T."/>
            <person name="Fekete E."/>
            <person name="Flipphi M."/>
            <person name="Freyberg S."/>
            <person name="Gallo A."/>
            <person name="Gournas C."/>
            <person name="Habgood R."/>
            <person name="Hainaut M."/>
            <person name="Harispe M.L."/>
            <person name="Henrissat B."/>
            <person name="Hilden K.S."/>
            <person name="Hope R."/>
            <person name="Hossain A."/>
            <person name="Karabika E."/>
            <person name="Karaffa L."/>
            <person name="Karanyi Z."/>
            <person name="Krasevec N."/>
            <person name="Kuo A."/>
            <person name="Kusch H."/>
            <person name="LaButti K."/>
            <person name="Lagendijk E.L."/>
            <person name="Lapidus A."/>
            <person name="Levasseur A."/>
            <person name="Lindquist E."/>
            <person name="Lipzen A."/>
            <person name="Logrieco A.F."/>
            <person name="MacCabe A."/>
            <person name="Maekelae M.R."/>
            <person name="Malavazi I."/>
            <person name="Melin P."/>
            <person name="Meyer V."/>
            <person name="Mielnichuk N."/>
            <person name="Miskei M."/>
            <person name="Molnar A.P."/>
            <person name="Mule G."/>
            <person name="Ngan C.Y."/>
            <person name="Orejas M."/>
            <person name="Orosz E."/>
            <person name="Ouedraogo J.P."/>
            <person name="Overkamp K.M."/>
            <person name="Park H.-S."/>
            <person name="Perrone G."/>
            <person name="Piumi F."/>
            <person name="Punt P.J."/>
            <person name="Ram A.F."/>
            <person name="Ramon A."/>
            <person name="Rauscher S."/>
            <person name="Record E."/>
            <person name="Riano-Pachon D.M."/>
            <person name="Robert V."/>
            <person name="Roehrig J."/>
            <person name="Ruller R."/>
            <person name="Salamov A."/>
            <person name="Salih N.S."/>
            <person name="Samson R.A."/>
            <person name="Sandor E."/>
            <person name="Sanguinetti M."/>
            <person name="Schuetze T."/>
            <person name="Sepcic K."/>
            <person name="Shelest E."/>
            <person name="Sherlock G."/>
            <person name="Sophianopoulou V."/>
            <person name="Squina F.M."/>
            <person name="Sun H."/>
            <person name="Susca A."/>
            <person name="Todd R.B."/>
            <person name="Tsang A."/>
            <person name="Unkles S.E."/>
            <person name="van de Wiele N."/>
            <person name="van Rossen-Uffink D."/>
            <person name="Oliveira J.V."/>
            <person name="Vesth T.C."/>
            <person name="Visser J."/>
            <person name="Yu J.-H."/>
            <person name="Zhou M."/>
            <person name="Andersen M.R."/>
            <person name="Archer D.B."/>
            <person name="Baker S.E."/>
            <person name="Benoit I."/>
            <person name="Brakhage A.A."/>
            <person name="Braus G.H."/>
            <person name="Fischer R."/>
            <person name="Frisvad J.C."/>
            <person name="Goldman G.H."/>
            <person name="Houbraken J."/>
            <person name="Oakley B."/>
            <person name="Pocsi I."/>
            <person name="Scazzocchio C."/>
            <person name="Seiboth B."/>
            <person name="vanKuyk P.A."/>
            <person name="Wortman J."/>
            <person name="Dyer P.S."/>
            <person name="Grigoriev I.V."/>
        </authorList>
    </citation>
    <scope>NUCLEOTIDE SEQUENCE [LARGE SCALE GENOMIC DNA]</scope>
    <source>
        <strain evidence="3">CBS 516.65</strain>
    </source>
</reference>
<protein>
    <recommendedName>
        <fullName evidence="1">Amidase domain-containing protein</fullName>
    </recommendedName>
</protein>
<accession>A0A1L9VGJ1</accession>
<name>A0A1L9VGJ1_ASPGL</name>
<dbReference type="STRING" id="1160497.A0A1L9VGJ1"/>
<gene>
    <name evidence="2" type="ORF">ASPGLDRAFT_128416</name>
</gene>
<evidence type="ECO:0000313" key="2">
    <source>
        <dbReference type="EMBL" id="OJJ83068.1"/>
    </source>
</evidence>
<dbReference type="InterPro" id="IPR036928">
    <property type="entry name" value="AS_sf"/>
</dbReference>